<proteinExistence type="predicted"/>
<name>A0ABR0S1P6_9EURO</name>
<feature type="transmembrane region" description="Helical" evidence="1">
    <location>
        <begin position="264"/>
        <end position="283"/>
    </location>
</feature>
<dbReference type="EMBL" id="JAVHJV010000001">
    <property type="protein sequence ID" value="KAK5946597.1"/>
    <property type="molecule type" value="Genomic_DNA"/>
</dbReference>
<keyword evidence="1" id="KW-1133">Transmembrane helix</keyword>
<keyword evidence="3" id="KW-1185">Reference proteome</keyword>
<keyword evidence="1" id="KW-0472">Membrane</keyword>
<feature type="transmembrane region" description="Helical" evidence="1">
    <location>
        <begin position="188"/>
        <end position="210"/>
    </location>
</feature>
<dbReference type="RefSeq" id="XP_064734687.1">
    <property type="nucleotide sequence ID" value="XM_064869190.1"/>
</dbReference>
<dbReference type="PANTHER" id="PTHR37577">
    <property type="entry name" value="INTEGRAL MEMBRANE PROTEIN"/>
    <property type="match status" value="1"/>
</dbReference>
<feature type="transmembrane region" description="Helical" evidence="1">
    <location>
        <begin position="98"/>
        <end position="121"/>
    </location>
</feature>
<feature type="transmembrane region" description="Helical" evidence="1">
    <location>
        <begin position="133"/>
        <end position="154"/>
    </location>
</feature>
<comment type="caution">
    <text evidence="2">The sequence shown here is derived from an EMBL/GenBank/DDBJ whole genome shotgun (WGS) entry which is preliminary data.</text>
</comment>
<accession>A0ABR0S1P6</accession>
<dbReference type="GeneID" id="89994189"/>
<dbReference type="Proteomes" id="UP001334248">
    <property type="component" value="Unassembled WGS sequence"/>
</dbReference>
<sequence length="332" mass="35822">MSNNTSQSCTIAPPNIPSDAGIAGAGILIAFITTATLALLLSSYLTLSTLRPSASSRIISLTTTIVRQLLGGLSDQQLISGISIQSLALARLHTITPYHFFIIWMLSLLSTATNFAALLALVQDFKRDWVLRWLRQAAMFVNMGLGVVLGVLVLEVQLKKLPETMAVGCVWDEGFKQADLEKEGGNNVLSVVGTIAVIAASAIIFALGTWYLHLRVQIWGRFVRVVSLVILWAVAVAATVRVVTVSQAFGTPSVELADEGERQWSFGQLLSLVLLVLPLISALEIYRGQLKVAACEGEKGEVVESDQVPLTAGGNGKASVNRFTYQPNPWFK</sequence>
<organism evidence="2 3">
    <name type="scientific">Knufia obscura</name>
    <dbReference type="NCBI Taxonomy" id="1635080"/>
    <lineage>
        <taxon>Eukaryota</taxon>
        <taxon>Fungi</taxon>
        <taxon>Dikarya</taxon>
        <taxon>Ascomycota</taxon>
        <taxon>Pezizomycotina</taxon>
        <taxon>Eurotiomycetes</taxon>
        <taxon>Chaetothyriomycetidae</taxon>
        <taxon>Chaetothyriales</taxon>
        <taxon>Trichomeriaceae</taxon>
        <taxon>Knufia</taxon>
    </lineage>
</organism>
<evidence type="ECO:0000313" key="3">
    <source>
        <dbReference type="Proteomes" id="UP001334248"/>
    </source>
</evidence>
<gene>
    <name evidence="2" type="ORF">PMZ80_000740</name>
</gene>
<dbReference type="PANTHER" id="PTHR37577:SF1">
    <property type="entry name" value="INTEGRAL MEMBRANE PROTEIN"/>
    <property type="match status" value="1"/>
</dbReference>
<evidence type="ECO:0000256" key="1">
    <source>
        <dbReference type="SAM" id="Phobius"/>
    </source>
</evidence>
<feature type="transmembrane region" description="Helical" evidence="1">
    <location>
        <begin position="222"/>
        <end position="244"/>
    </location>
</feature>
<reference evidence="2 3" key="1">
    <citation type="journal article" date="2023" name="Res Sq">
        <title>Genomic and morphological characterization of Knufia obscura isolated from the Mars 2020 spacecraft assembly facility.</title>
        <authorList>
            <person name="Chander A.M."/>
            <person name="Teixeira M.M."/>
            <person name="Singh N.K."/>
            <person name="Williams M.P."/>
            <person name="Parker C.W."/>
            <person name="Leo P."/>
            <person name="Stajich J.E."/>
            <person name="Torok T."/>
            <person name="Tighe S."/>
            <person name="Mason C.E."/>
            <person name="Venkateswaran K."/>
        </authorList>
    </citation>
    <scope>NUCLEOTIDE SEQUENCE [LARGE SCALE GENOMIC DNA]</scope>
    <source>
        <strain evidence="2 3">CCFEE 5817</strain>
    </source>
</reference>
<keyword evidence="1" id="KW-0812">Transmembrane</keyword>
<dbReference type="InterPro" id="IPR053018">
    <property type="entry name" value="Elsinochrome_Biosynth-Asso"/>
</dbReference>
<feature type="transmembrane region" description="Helical" evidence="1">
    <location>
        <begin position="21"/>
        <end position="45"/>
    </location>
</feature>
<evidence type="ECO:0000313" key="2">
    <source>
        <dbReference type="EMBL" id="KAK5946597.1"/>
    </source>
</evidence>
<protein>
    <submittedName>
        <fullName evidence="2">Uncharacterized protein</fullName>
    </submittedName>
</protein>